<sequence>MISSTSPG</sequence>
<accession>A0A0A9HMV4</accession>
<organism evidence="1">
    <name type="scientific">Arundo donax</name>
    <name type="common">Giant reed</name>
    <name type="synonym">Donax arundinaceus</name>
    <dbReference type="NCBI Taxonomy" id="35708"/>
    <lineage>
        <taxon>Eukaryota</taxon>
        <taxon>Viridiplantae</taxon>
        <taxon>Streptophyta</taxon>
        <taxon>Embryophyta</taxon>
        <taxon>Tracheophyta</taxon>
        <taxon>Spermatophyta</taxon>
        <taxon>Magnoliopsida</taxon>
        <taxon>Liliopsida</taxon>
        <taxon>Poales</taxon>
        <taxon>Poaceae</taxon>
        <taxon>PACMAD clade</taxon>
        <taxon>Arundinoideae</taxon>
        <taxon>Arundineae</taxon>
        <taxon>Arundo</taxon>
    </lineage>
</organism>
<protein>
    <submittedName>
        <fullName evidence="1">Uncharacterized protein</fullName>
    </submittedName>
</protein>
<name>A0A0A9HMV4_ARUDO</name>
<reference evidence="1" key="2">
    <citation type="journal article" date="2015" name="Data Brief">
        <title>Shoot transcriptome of the giant reed, Arundo donax.</title>
        <authorList>
            <person name="Barrero R.A."/>
            <person name="Guerrero F.D."/>
            <person name="Moolhuijzen P."/>
            <person name="Goolsby J.A."/>
            <person name="Tidwell J."/>
            <person name="Bellgard S.E."/>
            <person name="Bellgard M.I."/>
        </authorList>
    </citation>
    <scope>NUCLEOTIDE SEQUENCE</scope>
    <source>
        <tissue evidence="1">Shoot tissue taken approximately 20 cm above the soil surface</tissue>
    </source>
</reference>
<reference evidence="1" key="1">
    <citation type="submission" date="2014-09" db="EMBL/GenBank/DDBJ databases">
        <authorList>
            <person name="Magalhaes I.L.F."/>
            <person name="Oliveira U."/>
            <person name="Santos F.R."/>
            <person name="Vidigal T.H.D.A."/>
            <person name="Brescovit A.D."/>
            <person name="Santos A.J."/>
        </authorList>
    </citation>
    <scope>NUCLEOTIDE SEQUENCE</scope>
    <source>
        <tissue evidence="1">Shoot tissue taken approximately 20 cm above the soil surface</tissue>
    </source>
</reference>
<evidence type="ECO:0000313" key="1">
    <source>
        <dbReference type="EMBL" id="JAE38490.1"/>
    </source>
</evidence>
<dbReference type="EMBL" id="GBRH01159406">
    <property type="protein sequence ID" value="JAE38490.1"/>
    <property type="molecule type" value="Transcribed_RNA"/>
</dbReference>
<proteinExistence type="predicted"/>